<protein>
    <recommendedName>
        <fullName evidence="1">DUF6891 domain-containing protein</fullName>
    </recommendedName>
</protein>
<dbReference type="InterPro" id="IPR054186">
    <property type="entry name" value="DUF6891"/>
</dbReference>
<evidence type="ECO:0000259" key="1">
    <source>
        <dbReference type="Pfam" id="PF21831"/>
    </source>
</evidence>
<evidence type="ECO:0000313" key="2">
    <source>
        <dbReference type="EMBL" id="MFA1540039.1"/>
    </source>
</evidence>
<gene>
    <name evidence="2" type="ORF">SM611_13965</name>
</gene>
<evidence type="ECO:0000313" key="3">
    <source>
        <dbReference type="Proteomes" id="UP001569963"/>
    </source>
</evidence>
<comment type="caution">
    <text evidence="2">The sequence shown here is derived from an EMBL/GenBank/DDBJ whole genome shotgun (WGS) entry which is preliminary data.</text>
</comment>
<accession>A0ABV4QDK3</accession>
<dbReference type="RefSeq" id="WP_371949941.1">
    <property type="nucleotide sequence ID" value="NZ_JAXCEI010000005.1"/>
</dbReference>
<dbReference type="Pfam" id="PF21831">
    <property type="entry name" value="DUF6891"/>
    <property type="match status" value="1"/>
</dbReference>
<name>A0ABV4QDK3_9ACTN</name>
<organism evidence="2 3">
    <name type="scientific">Actinomadura monticuli</name>
    <dbReference type="NCBI Taxonomy" id="3097367"/>
    <lineage>
        <taxon>Bacteria</taxon>
        <taxon>Bacillati</taxon>
        <taxon>Actinomycetota</taxon>
        <taxon>Actinomycetes</taxon>
        <taxon>Streptosporangiales</taxon>
        <taxon>Thermomonosporaceae</taxon>
        <taxon>Actinomadura</taxon>
    </lineage>
</organism>
<dbReference type="EMBL" id="JAXCEI010000005">
    <property type="protein sequence ID" value="MFA1540039.1"/>
    <property type="molecule type" value="Genomic_DNA"/>
</dbReference>
<feature type="domain" description="DUF6891" evidence="1">
    <location>
        <begin position="15"/>
        <end position="207"/>
    </location>
</feature>
<dbReference type="Proteomes" id="UP001569963">
    <property type="component" value="Unassembled WGS sequence"/>
</dbReference>
<keyword evidence="3" id="KW-1185">Reference proteome</keyword>
<proteinExistence type="predicted"/>
<reference evidence="2 3" key="1">
    <citation type="submission" date="2023-11" db="EMBL/GenBank/DDBJ databases">
        <title>Actinomadura monticuli sp. nov., isolated from volcanic ash.</title>
        <authorList>
            <person name="Lee S.D."/>
            <person name="Yang H."/>
            <person name="Kim I.S."/>
        </authorList>
    </citation>
    <scope>NUCLEOTIDE SEQUENCE [LARGE SCALE GENOMIC DNA]</scope>
    <source>
        <strain evidence="2 3">DLS-62</strain>
    </source>
</reference>
<sequence length="228" mass="25330">MSSALSDLDAREVLDSMYDALATPVALADGTFDEIVEDVIDATLMIDLPLEIEAGEYEELHGVDEDDLRAWLVELLRHEFAAHLAWQQSLGGRPADGDRLGDAFDELNARAIVARENFACCQRCGLAEIRDEDHDAGDDEARGYVFYHEQDTGRRPLYLAFDTPDGSEESRVALGDEVVGVLRDHGLVPEWNRDPGRRIAVDMDVRRVRRGELADYPDDGGDARSAEV</sequence>